<dbReference type="GO" id="GO:0000796">
    <property type="term" value="C:condensin complex"/>
    <property type="evidence" value="ECO:0007669"/>
    <property type="project" value="TreeGrafter"/>
</dbReference>
<organism evidence="2 3">
    <name type="scientific">Cudoniella acicularis</name>
    <dbReference type="NCBI Taxonomy" id="354080"/>
    <lineage>
        <taxon>Eukaryota</taxon>
        <taxon>Fungi</taxon>
        <taxon>Dikarya</taxon>
        <taxon>Ascomycota</taxon>
        <taxon>Pezizomycotina</taxon>
        <taxon>Leotiomycetes</taxon>
        <taxon>Helotiales</taxon>
        <taxon>Tricladiaceae</taxon>
        <taxon>Cudoniella</taxon>
    </lineage>
</organism>
<dbReference type="Proteomes" id="UP000566819">
    <property type="component" value="Unassembled WGS sequence"/>
</dbReference>
<sequence length="750" mass="84649">MHSTATQTTIKNDSSPIASSAANLIPTRNRLATTCLNSLRIFGASVPKLRANEVNLLPPRNLFEISQLHDSFAGLLTSESEDLAYWKFEVAEYKKLADNIAGDEAQRESQVREEQVHGNFEGMLRKLQISEDAKEKAETDLRKSNGLNQRLTAKLAELALPHFSANAKHLKAIENKDAEIQTQLELFQEKVVELSEATNALENSNTKKDTAEASLKEVNEKFQKLEEEKTTVNSNLTEANNQVETLTTEKSKVENQLSDLRDETVAAERTASEELANVQKKNEKSEANTKINGLQKELEDLQATNKSGETTAAGELKVAKDRVSHLETEAEESATKIQNLETDISQANNKVTKLEQETKVSASTIKQLEEQEEKDAEATKRITQEAEASTKRIAELEKKKSEAEEASKKEISKLQGLITQLEGENAQATEIAQTATSELQKVRTERDDLNTELAAAKQQVEALNTEKADAANKANKVLTKTKLELQKEIPLQYAVWQKDTDKNYDMFFKRITILEPSIHFYVAIVAFKSTVMAQLATEIIGRLTRSFDKLGVELLVEAIKIFISKVPDEKSMQFAVVTMAIAQLVHYLTLRFRRICEFSKLDPIFITNQLQERVNRCDPFVGRFFKSIPHNPQQIIPALESEWNDDIVSFDKLAIVVEPSSNWAMIIQDGGFIRLVEKTLFEIDESRTSMLGYVYILRSPVTTPMEFEVKGGDSVVWWAKRIESFLPQPQWMLDMMERVRRGEDLNANLY</sequence>
<keyword evidence="3" id="KW-1185">Reference proteome</keyword>
<evidence type="ECO:0000313" key="3">
    <source>
        <dbReference type="Proteomes" id="UP000566819"/>
    </source>
</evidence>
<accession>A0A8H4RZ45</accession>
<comment type="caution">
    <text evidence="2">The sequence shown here is derived from an EMBL/GenBank/DDBJ whole genome shotgun (WGS) entry which is preliminary data.</text>
</comment>
<dbReference type="GO" id="GO:0007076">
    <property type="term" value="P:mitotic chromosome condensation"/>
    <property type="evidence" value="ECO:0007669"/>
    <property type="project" value="TreeGrafter"/>
</dbReference>
<dbReference type="GO" id="GO:0000785">
    <property type="term" value="C:chromatin"/>
    <property type="evidence" value="ECO:0007669"/>
    <property type="project" value="TreeGrafter"/>
</dbReference>
<protein>
    <submittedName>
        <fullName evidence="2">Uncharacterized protein</fullName>
    </submittedName>
</protein>
<dbReference type="EMBL" id="JAAMPI010000009">
    <property type="protein sequence ID" value="KAF4637795.1"/>
    <property type="molecule type" value="Genomic_DNA"/>
</dbReference>
<proteinExistence type="predicted"/>
<gene>
    <name evidence="2" type="ORF">G7Y89_g274</name>
</gene>
<evidence type="ECO:0000313" key="2">
    <source>
        <dbReference type="EMBL" id="KAF4637795.1"/>
    </source>
</evidence>
<name>A0A8H4RZ45_9HELO</name>
<dbReference type="GO" id="GO:0000793">
    <property type="term" value="C:condensed chromosome"/>
    <property type="evidence" value="ECO:0007669"/>
    <property type="project" value="TreeGrafter"/>
</dbReference>
<evidence type="ECO:0000256" key="1">
    <source>
        <dbReference type="SAM" id="MobiDB-lite"/>
    </source>
</evidence>
<feature type="compositionally biased region" description="Basic and acidic residues" evidence="1">
    <location>
        <begin position="376"/>
        <end position="406"/>
    </location>
</feature>
<dbReference type="GO" id="GO:0003682">
    <property type="term" value="F:chromatin binding"/>
    <property type="evidence" value="ECO:0007669"/>
    <property type="project" value="TreeGrafter"/>
</dbReference>
<dbReference type="PANTHER" id="PTHR43941">
    <property type="entry name" value="STRUCTURAL MAINTENANCE OF CHROMOSOMES PROTEIN 2"/>
    <property type="match status" value="1"/>
</dbReference>
<reference evidence="2 3" key="1">
    <citation type="submission" date="2020-03" db="EMBL/GenBank/DDBJ databases">
        <title>Draft Genome Sequence of Cudoniella acicularis.</title>
        <authorList>
            <person name="Buettner E."/>
            <person name="Kellner H."/>
        </authorList>
    </citation>
    <scope>NUCLEOTIDE SEQUENCE [LARGE SCALE GENOMIC DNA]</scope>
    <source>
        <strain evidence="2 3">DSM 108380</strain>
    </source>
</reference>
<dbReference type="AlphaFoldDB" id="A0A8H4RZ45"/>
<dbReference type="PANTHER" id="PTHR43941:SF1">
    <property type="entry name" value="STRUCTURAL MAINTENANCE OF CHROMOSOMES PROTEIN 2"/>
    <property type="match status" value="1"/>
</dbReference>
<feature type="region of interest" description="Disordered" evidence="1">
    <location>
        <begin position="356"/>
        <end position="406"/>
    </location>
</feature>